<evidence type="ECO:0008006" key="4">
    <source>
        <dbReference type="Google" id="ProtNLM"/>
    </source>
</evidence>
<evidence type="ECO:0000256" key="1">
    <source>
        <dbReference type="SAM" id="MobiDB-lite"/>
    </source>
</evidence>
<dbReference type="InterPro" id="IPR036389">
    <property type="entry name" value="RNase_III_sf"/>
</dbReference>
<feature type="compositionally biased region" description="Basic residues" evidence="1">
    <location>
        <begin position="1"/>
        <end position="29"/>
    </location>
</feature>
<feature type="region of interest" description="Disordered" evidence="1">
    <location>
        <begin position="595"/>
        <end position="619"/>
    </location>
</feature>
<reference evidence="2 3" key="1">
    <citation type="submission" date="2018-08" db="EMBL/GenBank/DDBJ databases">
        <title>Aphanomyces genome sequencing and annotation.</title>
        <authorList>
            <person name="Minardi D."/>
            <person name="Oidtmann B."/>
            <person name="Van Der Giezen M."/>
            <person name="Studholme D.J."/>
        </authorList>
    </citation>
    <scope>NUCLEOTIDE SEQUENCE [LARGE SCALE GENOMIC DNA]</scope>
    <source>
        <strain evidence="2 3">FDL457</strain>
    </source>
</reference>
<dbReference type="Proteomes" id="UP000286510">
    <property type="component" value="Unassembled WGS sequence"/>
</dbReference>
<accession>A0A418FIY1</accession>
<organism evidence="2 3">
    <name type="scientific">Aphanomyces astaci</name>
    <name type="common">Crayfish plague agent</name>
    <dbReference type="NCBI Taxonomy" id="112090"/>
    <lineage>
        <taxon>Eukaryota</taxon>
        <taxon>Sar</taxon>
        <taxon>Stramenopiles</taxon>
        <taxon>Oomycota</taxon>
        <taxon>Saprolegniomycetes</taxon>
        <taxon>Saprolegniales</taxon>
        <taxon>Verrucalvaceae</taxon>
        <taxon>Aphanomyces</taxon>
    </lineage>
</organism>
<feature type="compositionally biased region" description="Low complexity" evidence="1">
    <location>
        <begin position="66"/>
        <end position="78"/>
    </location>
</feature>
<evidence type="ECO:0000313" key="3">
    <source>
        <dbReference type="Proteomes" id="UP000286510"/>
    </source>
</evidence>
<protein>
    <recommendedName>
        <fullName evidence="4">RNase III domain-containing protein</fullName>
    </recommendedName>
</protein>
<feature type="region of interest" description="Disordered" evidence="1">
    <location>
        <begin position="1"/>
        <end position="78"/>
    </location>
</feature>
<dbReference type="AlphaFoldDB" id="A0A418FIY1"/>
<dbReference type="Gene3D" id="1.10.1520.10">
    <property type="entry name" value="Ribonuclease III domain"/>
    <property type="match status" value="1"/>
</dbReference>
<evidence type="ECO:0000313" key="2">
    <source>
        <dbReference type="EMBL" id="RHZ30365.1"/>
    </source>
</evidence>
<name>A0A418FIY1_APHAT</name>
<feature type="region of interest" description="Disordered" evidence="1">
    <location>
        <begin position="110"/>
        <end position="130"/>
    </location>
</feature>
<feature type="region of interest" description="Disordered" evidence="1">
    <location>
        <begin position="315"/>
        <end position="340"/>
    </location>
</feature>
<proteinExistence type="predicted"/>
<gene>
    <name evidence="2" type="ORF">DYB26_005889</name>
</gene>
<dbReference type="EMBL" id="QUTF01010953">
    <property type="protein sequence ID" value="RHZ30365.1"/>
    <property type="molecule type" value="Genomic_DNA"/>
</dbReference>
<dbReference type="PANTHER" id="PTHR40866:SF1">
    <property type="entry name" value="BED-TYPE DOMAIN-CONTAINING PROTEIN"/>
    <property type="match status" value="1"/>
</dbReference>
<dbReference type="GO" id="GO:0004525">
    <property type="term" value="F:ribonuclease III activity"/>
    <property type="evidence" value="ECO:0007669"/>
    <property type="project" value="InterPro"/>
</dbReference>
<dbReference type="PANTHER" id="PTHR40866">
    <property type="entry name" value="BED-TYPE DOMAIN-CONTAINING PROTEIN"/>
    <property type="match status" value="1"/>
</dbReference>
<comment type="caution">
    <text evidence="2">The sequence shown here is derived from an EMBL/GenBank/DDBJ whole genome shotgun (WGS) entry which is preliminary data.</text>
</comment>
<dbReference type="VEuPathDB" id="FungiDB:H257_10668"/>
<sequence>MAKATPPKRRNGLKKKAAAASKKAKKSQTHVKVTGRPARASNNGSARTLNKVENDATLLKRRKSVAKQSASKKSNKSQAYVKLNVQSARAHSLSRRTRRHKVENDLAPSMRRSNAAAVPSKANKTKSQTHVKLKFQPAWTSSSSSPRTVENANKGENDVLEWVGDAVLDELVGRSLLRHVHNIFSAPTTIHTVDTQASDVSNLALFRQLRNALVTNATLSAVYDKLFPTILVVHASSSLKQKADAIETLVGRISTRHKSAKDIHQLDTILSMMLQVEFTHWAVEQEETARQSINQFSLLEPWLDTDDDDDALDLVPDQSNHATSSLGDRLLPASSPISPSSRVPYPPPKIAFHAFADPITSPRTDDTLPSVVDVVRAWVPALQTSSHSLQSSRVMFEVFKLYGLSVLKERISTFLVQSTKPISTPSRSPATLTRVRQQILSIERLAQTASVLSIVSTDHPTKLQANTLRAAVGFASAMNRLDIVDAICCLLMYLHQSPEMCLACGTAAPMDLDDLALHEGSTCPHSLAAFIATQWHAHLPSVTSLADLPRTAAATVEFLKRRHIPWETQEDTLHTWLPSRWCDLDLLAAPTLDSTPSRKRKRVHDGERRSPGKKKNTRRLASPIMSWDVTLIEVTHEFDVVDDGGFLQSDWLNRFLPIHSCYDTAACRLHLREAADDLEPCIDDLGACSVSDQCLSLVLKDSFYRLLMHELVNFHHLDAKNYPDAAAQLGRSAVIVKNPAFENGVVKVLLGSEASLTSVEAEAIKALRDSQASQGSEESVAMLELSLAERVLELSLAERALKKKKVMRAPSVYKDCRFLRPTSNICKRFFSATKLAVGDRRCSITPKNFEEQMFLRANIHFWTTEDVQAMMRTLE</sequence>
<dbReference type="GO" id="GO:0006396">
    <property type="term" value="P:RNA processing"/>
    <property type="evidence" value="ECO:0007669"/>
    <property type="project" value="InterPro"/>
</dbReference>